<dbReference type="PANTHER" id="PTHR42891:SF1">
    <property type="entry name" value="D-GLYCERO-BETA-D-MANNO-HEPTOSE-1,7-BISPHOSPHATE 7-PHOSPHATASE"/>
    <property type="match status" value="1"/>
</dbReference>
<evidence type="ECO:0000256" key="6">
    <source>
        <dbReference type="ARBA" id="ARBA00023277"/>
    </source>
</evidence>
<evidence type="ECO:0000256" key="7">
    <source>
        <dbReference type="ARBA" id="ARBA00031828"/>
    </source>
</evidence>
<dbReference type="SUPFAM" id="SSF56784">
    <property type="entry name" value="HAD-like"/>
    <property type="match status" value="1"/>
</dbReference>
<dbReference type="NCBIfam" id="TIGR01656">
    <property type="entry name" value="Histidinol-ppas"/>
    <property type="match status" value="1"/>
</dbReference>
<name>T1AML1_9ZZZZ</name>
<comment type="subcellular location">
    <subcellularLocation>
        <location evidence="1">Cytoplasm</location>
    </subcellularLocation>
</comment>
<dbReference type="InterPro" id="IPR006549">
    <property type="entry name" value="HAD-SF_hydro_IIIA"/>
</dbReference>
<evidence type="ECO:0000256" key="1">
    <source>
        <dbReference type="ARBA" id="ARBA00004496"/>
    </source>
</evidence>
<dbReference type="Pfam" id="PF13242">
    <property type="entry name" value="Hydrolase_like"/>
    <property type="match status" value="1"/>
</dbReference>
<dbReference type="InterPro" id="IPR036412">
    <property type="entry name" value="HAD-like_sf"/>
</dbReference>
<dbReference type="GO" id="GO:0005737">
    <property type="term" value="C:cytoplasm"/>
    <property type="evidence" value="ECO:0007669"/>
    <property type="project" value="UniProtKB-SubCell"/>
</dbReference>
<evidence type="ECO:0000256" key="3">
    <source>
        <dbReference type="ARBA" id="ARBA00022490"/>
    </source>
</evidence>
<dbReference type="InterPro" id="IPR006543">
    <property type="entry name" value="Histidinol-phos"/>
</dbReference>
<dbReference type="EMBL" id="AUZY01005679">
    <property type="protein sequence ID" value="EQD57703.1"/>
    <property type="molecule type" value="Genomic_DNA"/>
</dbReference>
<reference evidence="8" key="2">
    <citation type="journal article" date="2014" name="ISME J.">
        <title>Microbial stratification in low pH oxic and suboxic macroscopic growths along an acid mine drainage.</title>
        <authorList>
            <person name="Mendez-Garcia C."/>
            <person name="Mesa V."/>
            <person name="Sprenger R.R."/>
            <person name="Richter M."/>
            <person name="Diez M.S."/>
            <person name="Solano J."/>
            <person name="Bargiela R."/>
            <person name="Golyshina O.V."/>
            <person name="Manteca A."/>
            <person name="Ramos J.L."/>
            <person name="Gallego J.R."/>
            <person name="Llorente I."/>
            <person name="Martins Dos Santos V.A."/>
            <person name="Jensen O.N."/>
            <person name="Pelaez A.I."/>
            <person name="Sanchez J."/>
            <person name="Ferrer M."/>
        </authorList>
    </citation>
    <scope>NUCLEOTIDE SEQUENCE</scope>
</reference>
<accession>T1AML1</accession>
<dbReference type="AlphaFoldDB" id="T1AML1"/>
<sequence length="120" mass="13731">YDDAVEIIRNYRNRGFLIVIVTNQSGINRGYFTEEQYEVFNRALLTELERRGATKVDAVYHCPHRPDEGCTCRKPGTGLILKAANDLDIDLEASFVIGDRDDVDGEMARRLGVQYRILQH</sequence>
<organism evidence="8">
    <name type="scientific">mine drainage metagenome</name>
    <dbReference type="NCBI Taxonomy" id="410659"/>
    <lineage>
        <taxon>unclassified sequences</taxon>
        <taxon>metagenomes</taxon>
        <taxon>ecological metagenomes</taxon>
    </lineage>
</organism>
<dbReference type="NCBIfam" id="TIGR01662">
    <property type="entry name" value="HAD-SF-IIIA"/>
    <property type="match status" value="1"/>
</dbReference>
<evidence type="ECO:0000313" key="8">
    <source>
        <dbReference type="EMBL" id="EQD57703.1"/>
    </source>
</evidence>
<feature type="non-terminal residue" evidence="8">
    <location>
        <position position="1"/>
    </location>
</feature>
<keyword evidence="6" id="KW-0119">Carbohydrate metabolism</keyword>
<evidence type="ECO:0000256" key="4">
    <source>
        <dbReference type="ARBA" id="ARBA00022723"/>
    </source>
</evidence>
<dbReference type="Gene3D" id="3.40.50.1000">
    <property type="entry name" value="HAD superfamily/HAD-like"/>
    <property type="match status" value="1"/>
</dbReference>
<dbReference type="InterPro" id="IPR023214">
    <property type="entry name" value="HAD_sf"/>
</dbReference>
<dbReference type="InterPro" id="IPR004446">
    <property type="entry name" value="Heptose_bisP_phosphatase"/>
</dbReference>
<keyword evidence="3" id="KW-0963">Cytoplasm</keyword>
<evidence type="ECO:0000256" key="5">
    <source>
        <dbReference type="ARBA" id="ARBA00022801"/>
    </source>
</evidence>
<keyword evidence="4" id="KW-0479">Metal-binding</keyword>
<gene>
    <name evidence="8" type="ORF">B1B_08671</name>
</gene>
<dbReference type="PANTHER" id="PTHR42891">
    <property type="entry name" value="D-GLYCERO-BETA-D-MANNO-HEPTOSE-1,7-BISPHOSPHATE 7-PHOSPHATASE"/>
    <property type="match status" value="1"/>
</dbReference>
<comment type="caution">
    <text evidence="8">The sequence shown here is derived from an EMBL/GenBank/DDBJ whole genome shotgun (WGS) entry which is preliminary data.</text>
</comment>
<dbReference type="GO" id="GO:0016791">
    <property type="term" value="F:phosphatase activity"/>
    <property type="evidence" value="ECO:0007669"/>
    <property type="project" value="InterPro"/>
</dbReference>
<dbReference type="GO" id="GO:0005975">
    <property type="term" value="P:carbohydrate metabolic process"/>
    <property type="evidence" value="ECO:0007669"/>
    <property type="project" value="InterPro"/>
</dbReference>
<proteinExistence type="inferred from homology"/>
<dbReference type="GO" id="GO:0046872">
    <property type="term" value="F:metal ion binding"/>
    <property type="evidence" value="ECO:0007669"/>
    <property type="project" value="UniProtKB-KW"/>
</dbReference>
<evidence type="ECO:0000256" key="2">
    <source>
        <dbReference type="ARBA" id="ARBA00005628"/>
    </source>
</evidence>
<keyword evidence="5" id="KW-0378">Hydrolase</keyword>
<protein>
    <recommendedName>
        <fullName evidence="7">D,D-heptose 1,7-bisphosphate phosphatase</fullName>
    </recommendedName>
</protein>
<comment type="similarity">
    <text evidence="2">Belongs to the GmhB family.</text>
</comment>
<reference evidence="8" key="1">
    <citation type="submission" date="2013-08" db="EMBL/GenBank/DDBJ databases">
        <authorList>
            <person name="Mendez C."/>
            <person name="Richter M."/>
            <person name="Ferrer M."/>
            <person name="Sanchez J."/>
        </authorList>
    </citation>
    <scope>NUCLEOTIDE SEQUENCE</scope>
</reference>